<feature type="transmembrane region" description="Helical" evidence="2">
    <location>
        <begin position="328"/>
        <end position="348"/>
    </location>
</feature>
<accession>A0ABY5NH43</accession>
<evidence type="ECO:0008006" key="5">
    <source>
        <dbReference type="Google" id="ProtNLM"/>
    </source>
</evidence>
<feature type="transmembrane region" description="Helical" evidence="2">
    <location>
        <begin position="255"/>
        <end position="278"/>
    </location>
</feature>
<feature type="transmembrane region" description="Helical" evidence="2">
    <location>
        <begin position="299"/>
        <end position="322"/>
    </location>
</feature>
<keyword evidence="4" id="KW-1185">Reference proteome</keyword>
<feature type="region of interest" description="Disordered" evidence="1">
    <location>
        <begin position="1"/>
        <end position="22"/>
    </location>
</feature>
<keyword evidence="2" id="KW-1133">Transmembrane helix</keyword>
<protein>
    <recommendedName>
        <fullName evidence="5">FtsX-like permease family protein</fullName>
    </recommendedName>
</protein>
<dbReference type="EMBL" id="CP091139">
    <property type="protein sequence ID" value="UUT34463.1"/>
    <property type="molecule type" value="Genomic_DNA"/>
</dbReference>
<dbReference type="Proteomes" id="UP001054811">
    <property type="component" value="Chromosome"/>
</dbReference>
<feature type="transmembrane region" description="Helical" evidence="2">
    <location>
        <begin position="226"/>
        <end position="249"/>
    </location>
</feature>
<keyword evidence="2" id="KW-0812">Transmembrane</keyword>
<feature type="region of interest" description="Disordered" evidence="1">
    <location>
        <begin position="571"/>
        <end position="593"/>
    </location>
</feature>
<dbReference type="RefSeq" id="WP_259610986.1">
    <property type="nucleotide sequence ID" value="NZ_CP091139.2"/>
</dbReference>
<evidence type="ECO:0000313" key="3">
    <source>
        <dbReference type="EMBL" id="UUT34463.1"/>
    </source>
</evidence>
<feature type="compositionally biased region" description="Basic and acidic residues" evidence="1">
    <location>
        <begin position="391"/>
        <end position="427"/>
    </location>
</feature>
<evidence type="ECO:0000256" key="1">
    <source>
        <dbReference type="SAM" id="MobiDB-lite"/>
    </source>
</evidence>
<feature type="compositionally biased region" description="Basic residues" evidence="1">
    <location>
        <begin position="575"/>
        <end position="585"/>
    </location>
</feature>
<feature type="transmembrane region" description="Helical" evidence="2">
    <location>
        <begin position="181"/>
        <end position="205"/>
    </location>
</feature>
<sequence>MRIVEGTLPTVGTDAADDDAEQATPVALSREAAQTLDWAVGAQRRIGGPDGRLLTLTGTFEARDPDDPAWRHEPTGLTPGIAQSQMGDIIHLAMAYAPAELLTGMAAEADGASTTVWFPLLVDRITGENAATVAAQLRGLAGENQSFAVNAGNQFYTGLVMRSAAPDLLDDGAARVRALNAVVLLVAIAPLGVAVVVVGMTGTMLAARRAASVRLARARGASTARLAALLGVEGLILGVVGAAVGAGVSRTWSPAAMAVCVLVALTPAVVLAIEAPAAASRTARADLGAADRPHRRRRLLVEAAVVLPALAVLVLAATRIGTPGIDPVLVAAPLALVALASVLALRLVPPLVGLLEAALARGRGLMALARPGAGPARGDRAGRPGAGRRGVRGDRAVRGGVHRDRGRRGDRDRPRPGRRRREPDGHGHRCRRAGSAAGAGRGGRDRPGVRRPAGGGEPARALGLGHGVRHRPGRAGSGAAGVPGALPLPAALSEPSGSAGGDAVPAVFSDVLAGEVGDATLTIQDIPIDRVATTSTVPFGADARWIAVDRDRAAPLIGPDHTTHTVRCGWMPTPTRRRWPVRRGRSPGPGRPR</sequence>
<reference evidence="3" key="1">
    <citation type="submission" date="2022-01" db="EMBL/GenBank/DDBJ databases">
        <title>Microbacterium eymi and Microbacterium rhizovicinus sp. nov., isolated from the rhizospheric soil of Elymus tsukushiensis, a plant native to the Dokdo Islands, Republic of Korea.</title>
        <authorList>
            <person name="Hwang Y.J."/>
        </authorList>
    </citation>
    <scope>NUCLEOTIDE SEQUENCE</scope>
    <source>
        <strain evidence="3">KUDC0405</strain>
    </source>
</reference>
<feature type="region of interest" description="Disordered" evidence="1">
    <location>
        <begin position="369"/>
        <end position="481"/>
    </location>
</feature>
<name>A0ABY5NH43_9MICO</name>
<evidence type="ECO:0000256" key="2">
    <source>
        <dbReference type="SAM" id="Phobius"/>
    </source>
</evidence>
<organism evidence="3 4">
    <name type="scientific">Microbacterium elymi</name>
    <dbReference type="NCBI Taxonomy" id="2909587"/>
    <lineage>
        <taxon>Bacteria</taxon>
        <taxon>Bacillati</taxon>
        <taxon>Actinomycetota</taxon>
        <taxon>Actinomycetes</taxon>
        <taxon>Micrococcales</taxon>
        <taxon>Microbacteriaceae</taxon>
        <taxon>Microbacterium</taxon>
    </lineage>
</organism>
<evidence type="ECO:0000313" key="4">
    <source>
        <dbReference type="Proteomes" id="UP001054811"/>
    </source>
</evidence>
<gene>
    <name evidence="3" type="ORF">L2X98_28185</name>
</gene>
<keyword evidence="2" id="KW-0472">Membrane</keyword>
<proteinExistence type="predicted"/>